<reference evidence="3" key="1">
    <citation type="submission" date="2018-02" db="EMBL/GenBank/DDBJ databases">
        <authorList>
            <person name="Kim S.-K."/>
            <person name="Jung H.-I."/>
            <person name="Lee S.-W."/>
        </authorList>
    </citation>
    <scope>NUCLEOTIDE SEQUENCE</scope>
    <source>
        <strain evidence="3">SK3146</strain>
    </source>
</reference>
<gene>
    <name evidence="3" type="ORF">SK3146_01670</name>
</gene>
<dbReference type="InterPro" id="IPR039422">
    <property type="entry name" value="MarR/SlyA-like"/>
</dbReference>
<dbReference type="SUPFAM" id="SSF46785">
    <property type="entry name" value="Winged helix' DNA-binding domain"/>
    <property type="match status" value="1"/>
</dbReference>
<dbReference type="InterPro" id="IPR000835">
    <property type="entry name" value="HTH_MarR-typ"/>
</dbReference>
<dbReference type="PANTHER" id="PTHR33164:SF57">
    <property type="entry name" value="MARR-FAMILY TRANSCRIPTIONAL REGULATOR"/>
    <property type="match status" value="1"/>
</dbReference>
<protein>
    <submittedName>
        <fullName evidence="3">MarR family protein</fullName>
    </submittedName>
</protein>
<organism evidence="3 4">
    <name type="scientific">Paenibacillus konkukensis</name>
    <dbReference type="NCBI Taxonomy" id="2020716"/>
    <lineage>
        <taxon>Bacteria</taxon>
        <taxon>Bacillati</taxon>
        <taxon>Bacillota</taxon>
        <taxon>Bacilli</taxon>
        <taxon>Bacillales</taxon>
        <taxon>Paenibacillaceae</taxon>
        <taxon>Paenibacillus</taxon>
    </lineage>
</organism>
<sequence>MLDRNKLTEIEVELAKLVRRANFVSPGKDQRIVDRSTYLLLLQLKEHGPAGVKALAQEFRLDVSTVSRQMAVIEKKGYVRRIADPTDGRASSFQINEAGLQELELIGQARVERYSRLLKDWTPEELDTFAELLGRLNRTYVDE</sequence>
<evidence type="ECO:0000256" key="1">
    <source>
        <dbReference type="ARBA" id="ARBA00023125"/>
    </source>
</evidence>
<evidence type="ECO:0000259" key="2">
    <source>
        <dbReference type="PROSITE" id="PS50995"/>
    </source>
</evidence>
<keyword evidence="1" id="KW-0238">DNA-binding</keyword>
<dbReference type="InterPro" id="IPR036390">
    <property type="entry name" value="WH_DNA-bd_sf"/>
</dbReference>
<dbReference type="PROSITE" id="PS50995">
    <property type="entry name" value="HTH_MARR_2"/>
    <property type="match status" value="1"/>
</dbReference>
<reference evidence="3" key="2">
    <citation type="journal article" date="2021" name="J Anim Sci Technol">
        <title>Complete genome sequence of Paenibacillus konkukensis sp. nov. SK3146 as a potential probiotic strain.</title>
        <authorList>
            <person name="Jung H.I."/>
            <person name="Park S."/>
            <person name="Niu K.M."/>
            <person name="Lee S.W."/>
            <person name="Kothari D."/>
            <person name="Yi K.J."/>
            <person name="Kim S.K."/>
        </authorList>
    </citation>
    <scope>NUCLEOTIDE SEQUENCE</scope>
    <source>
        <strain evidence="3">SK3146</strain>
    </source>
</reference>
<dbReference type="EMBL" id="CP027059">
    <property type="protein sequence ID" value="UQZ82513.1"/>
    <property type="molecule type" value="Genomic_DNA"/>
</dbReference>
<dbReference type="Pfam" id="PF01047">
    <property type="entry name" value="MarR"/>
    <property type="match status" value="1"/>
</dbReference>
<keyword evidence="4" id="KW-1185">Reference proteome</keyword>
<name>A0ABY4RLQ4_9BACL</name>
<proteinExistence type="predicted"/>
<evidence type="ECO:0000313" key="3">
    <source>
        <dbReference type="EMBL" id="UQZ82513.1"/>
    </source>
</evidence>
<dbReference type="PRINTS" id="PR00598">
    <property type="entry name" value="HTHMARR"/>
</dbReference>
<evidence type="ECO:0000313" key="4">
    <source>
        <dbReference type="Proteomes" id="UP001057134"/>
    </source>
</evidence>
<dbReference type="RefSeq" id="WP_249866229.1">
    <property type="nucleotide sequence ID" value="NZ_CP027059.1"/>
</dbReference>
<feature type="domain" description="HTH marR-type" evidence="2">
    <location>
        <begin position="1"/>
        <end position="138"/>
    </location>
</feature>
<dbReference type="InterPro" id="IPR036388">
    <property type="entry name" value="WH-like_DNA-bd_sf"/>
</dbReference>
<dbReference type="Proteomes" id="UP001057134">
    <property type="component" value="Chromosome"/>
</dbReference>
<dbReference type="SMART" id="SM00347">
    <property type="entry name" value="HTH_MARR"/>
    <property type="match status" value="1"/>
</dbReference>
<dbReference type="PANTHER" id="PTHR33164">
    <property type="entry name" value="TRANSCRIPTIONAL REGULATOR, MARR FAMILY"/>
    <property type="match status" value="1"/>
</dbReference>
<dbReference type="Gene3D" id="1.10.10.10">
    <property type="entry name" value="Winged helix-like DNA-binding domain superfamily/Winged helix DNA-binding domain"/>
    <property type="match status" value="1"/>
</dbReference>
<accession>A0ABY4RLQ4</accession>